<keyword evidence="3" id="KW-0472">Membrane</keyword>
<keyword evidence="3" id="KW-1133">Transmembrane helix</keyword>
<feature type="compositionally biased region" description="Polar residues" evidence="2">
    <location>
        <begin position="1182"/>
        <end position="1202"/>
    </location>
</feature>
<gene>
    <name evidence="4" type="primary">EFR3_2</name>
    <name evidence="4" type="ORF">IWQ60_006851</name>
</gene>
<feature type="region of interest" description="Disordered" evidence="2">
    <location>
        <begin position="1154"/>
        <end position="1218"/>
    </location>
</feature>
<comment type="similarity">
    <text evidence="1">Belongs to the EFR3 family.</text>
</comment>
<dbReference type="SUPFAM" id="SSF48371">
    <property type="entry name" value="ARM repeat"/>
    <property type="match status" value="1"/>
</dbReference>
<feature type="region of interest" description="Disordered" evidence="2">
    <location>
        <begin position="1236"/>
        <end position="1260"/>
    </location>
</feature>
<dbReference type="GO" id="GO:0072659">
    <property type="term" value="P:protein localization to plasma membrane"/>
    <property type="evidence" value="ECO:0007669"/>
    <property type="project" value="InterPro"/>
</dbReference>
<feature type="compositionally biased region" description="Polar residues" evidence="2">
    <location>
        <begin position="1100"/>
        <end position="1112"/>
    </location>
</feature>
<feature type="transmembrane region" description="Helical" evidence="3">
    <location>
        <begin position="414"/>
        <end position="434"/>
    </location>
</feature>
<feature type="compositionally biased region" description="Polar residues" evidence="2">
    <location>
        <begin position="474"/>
        <end position="511"/>
    </location>
</feature>
<feature type="compositionally biased region" description="Polar residues" evidence="2">
    <location>
        <begin position="1208"/>
        <end position="1217"/>
    </location>
</feature>
<evidence type="ECO:0000313" key="4">
    <source>
        <dbReference type="EMBL" id="KAJ1921111.1"/>
    </source>
</evidence>
<dbReference type="AlphaFoldDB" id="A0A9W8A9R4"/>
<organism evidence="4 5">
    <name type="scientific">Tieghemiomyces parasiticus</name>
    <dbReference type="NCBI Taxonomy" id="78921"/>
    <lineage>
        <taxon>Eukaryota</taxon>
        <taxon>Fungi</taxon>
        <taxon>Fungi incertae sedis</taxon>
        <taxon>Zoopagomycota</taxon>
        <taxon>Kickxellomycotina</taxon>
        <taxon>Dimargaritomycetes</taxon>
        <taxon>Dimargaritales</taxon>
        <taxon>Dimargaritaceae</taxon>
        <taxon>Tieghemiomyces</taxon>
    </lineage>
</organism>
<name>A0A9W8A9R4_9FUNG</name>
<feature type="region of interest" description="Disordered" evidence="2">
    <location>
        <begin position="345"/>
        <end position="391"/>
    </location>
</feature>
<dbReference type="PANTHER" id="PTHR47766">
    <property type="entry name" value="PROTEIN EFR3"/>
    <property type="match status" value="1"/>
</dbReference>
<dbReference type="EMBL" id="JANBPT010000427">
    <property type="protein sequence ID" value="KAJ1921111.1"/>
    <property type="molecule type" value="Genomic_DNA"/>
</dbReference>
<dbReference type="InterPro" id="IPR039786">
    <property type="entry name" value="EFR3"/>
</dbReference>
<feature type="compositionally biased region" description="Low complexity" evidence="2">
    <location>
        <begin position="561"/>
        <end position="571"/>
    </location>
</feature>
<keyword evidence="5" id="KW-1185">Reference proteome</keyword>
<sequence length="1260" mass="135619">MPTNPLDSASTSPDGSAHNSLFHVDRFPIMRRYIKHATLIENCFPYPATAVSRPKSNELSYLVYYANSKPAKLAKVGVYLERKIHRELYKRRRYEVEICLEIFDALLKACRQDLNYFTKPILHSLWAIFAADHADLFPAATRTFTNFCRQHNGSTLGIDLRLRATYDLLIGKFSSFALGDQGTGESALRLRFIGLRAIHAVVTSEATRVTDSHRELEAVIPAVLANLTAPWLAPDDEKAGRAARWAEIEALPLADPPVTPDLISDLAWINLKEMIENSNGFNFRYIILQAVSYINATRPQWHPCDPIVELFTQMTVSLQPQYRAILVTELLQQLTQLEVPLVPPSAHDASTSSVGLGSTPQDMPGANRSGSTHDTTTPTTSDKRSTLGRSLAQGPDVTTLLQTMYRRAPKKLCLVRLLAALLNGSFILVGLSVLEMLDILLRHLVVDVLLQDAEETDLAARLAARPALRHSTSLERFNQAINSPGKASTTGRHASQDGSGPPTDNSRTSDASRPPSAAATGAPDPSVTSNSLALGSVVLGSPVLAKSRSNLGTGSRQPTATTSSGTTSGTGDSALIPVRLGDIITAEVAAVGGLGSHTYYAEQVADIVLQIMDELQLPDDSWADDSVTSNSSAYRERLLPHLVGGGDSLSPRRLGKLRVALLRALSSVLRANVEACMRHPNMLVATTTLGLVSPTLFLFSETNPNVRLHYVQFVIDFMYHQNTEFFRNSGILPPSVSTLVDPSAADGDTPFPLITAASRVHQHLAAENKSPNQPRVASSTSVLQSRRASLIDIESRSQLHRALFHYATQANGTDNDAIGIGALFTLLLQRYTHEEFVLVLPILLKLQDFARELQPPARSAALVTMIYMYLLYAALMFEMDALAAYIQGLVACRKAVPDLWDPVVETCLTARTLEITRYHLFELVQTDSDTSTVRTMPSIMEGLSVSLPEVSGSVLGVSGPAPNGTEVSETKAATAAVTTSGPRTANLYVNPSELFTCLAKYKQLLREYPDLEARLTNGGSGYPTMERPTASLLKQRTTRRVSSRSQIRASLNLDGLRPSRSLLGPLGGSIAGTASPSGVSAAAFSISAATPSTGVAGGDSQASDPNQPSSPTHLMVKPVDPPCDVATVSSRPLDHDLVRVENLREALYAQLSMAPDSSEPDTTDSDLPAPSHLVRGGAGATANHNGYGQNLALNRAPSSVRNGGSILNGRSASTGTDVSGRRAEVMDLLNSIGVPAPTGRAHSGADGGLLSHTPDMRRRL</sequence>
<accession>A0A9W8A9R4</accession>
<evidence type="ECO:0000256" key="2">
    <source>
        <dbReference type="SAM" id="MobiDB-lite"/>
    </source>
</evidence>
<comment type="caution">
    <text evidence="4">The sequence shown here is derived from an EMBL/GenBank/DDBJ whole genome shotgun (WGS) entry which is preliminary data.</text>
</comment>
<dbReference type="Proteomes" id="UP001150569">
    <property type="component" value="Unassembled WGS sequence"/>
</dbReference>
<dbReference type="Pfam" id="PF21072">
    <property type="entry name" value="EFR3"/>
    <property type="match status" value="1"/>
</dbReference>
<feature type="compositionally biased region" description="Low complexity" evidence="2">
    <location>
        <begin position="369"/>
        <end position="380"/>
    </location>
</feature>
<keyword evidence="3" id="KW-0812">Transmembrane</keyword>
<reference evidence="4" key="1">
    <citation type="submission" date="2022-07" db="EMBL/GenBank/DDBJ databases">
        <title>Phylogenomic reconstructions and comparative analyses of Kickxellomycotina fungi.</title>
        <authorList>
            <person name="Reynolds N.K."/>
            <person name="Stajich J.E."/>
            <person name="Barry K."/>
            <person name="Grigoriev I.V."/>
            <person name="Crous P."/>
            <person name="Smith M.E."/>
        </authorList>
    </citation>
    <scope>NUCLEOTIDE SEQUENCE</scope>
    <source>
        <strain evidence="4">RSA 861</strain>
    </source>
</reference>
<feature type="compositionally biased region" description="Polar residues" evidence="2">
    <location>
        <begin position="348"/>
        <end position="361"/>
    </location>
</feature>
<feature type="region of interest" description="Disordered" evidence="2">
    <location>
        <begin position="1091"/>
        <end position="1120"/>
    </location>
</feature>
<feature type="region of interest" description="Disordered" evidence="2">
    <location>
        <begin position="1019"/>
        <end position="1046"/>
    </location>
</feature>
<proteinExistence type="inferred from homology"/>
<dbReference type="InterPro" id="IPR016024">
    <property type="entry name" value="ARM-type_fold"/>
</dbReference>
<evidence type="ECO:0000256" key="1">
    <source>
        <dbReference type="ARBA" id="ARBA00010216"/>
    </source>
</evidence>
<dbReference type="OrthoDB" id="5576481at2759"/>
<feature type="compositionally biased region" description="Polar residues" evidence="2">
    <location>
        <begin position="547"/>
        <end position="560"/>
    </location>
</feature>
<evidence type="ECO:0000313" key="5">
    <source>
        <dbReference type="Proteomes" id="UP001150569"/>
    </source>
</evidence>
<feature type="region of interest" description="Disordered" evidence="2">
    <location>
        <begin position="547"/>
        <end position="573"/>
    </location>
</feature>
<protein>
    <submittedName>
        <fullName evidence="4">Plasma membrane localization protein</fullName>
    </submittedName>
</protein>
<dbReference type="PANTHER" id="PTHR47766:SF1">
    <property type="entry name" value="PROTEIN EFR3"/>
    <property type="match status" value="1"/>
</dbReference>
<feature type="region of interest" description="Disordered" evidence="2">
    <location>
        <begin position="474"/>
        <end position="528"/>
    </location>
</feature>
<evidence type="ECO:0000256" key="3">
    <source>
        <dbReference type="SAM" id="Phobius"/>
    </source>
</evidence>
<dbReference type="InterPro" id="IPR049150">
    <property type="entry name" value="EFR3_HEAT-like_rpt"/>
</dbReference>